<dbReference type="InterPro" id="IPR000843">
    <property type="entry name" value="HTH_LacI"/>
</dbReference>
<keyword evidence="4" id="KW-0804">Transcription</keyword>
<reference evidence="6 7" key="1">
    <citation type="submission" date="2023-04" db="EMBL/GenBank/DDBJ databases">
        <title>Clostridium tannerae sp. nov., isolated from the fecal material of an alpaca.</title>
        <authorList>
            <person name="Miller S."/>
            <person name="Hendry M."/>
            <person name="King J."/>
            <person name="Sankaranarayanan K."/>
            <person name="Lawson P.A."/>
        </authorList>
    </citation>
    <scope>NUCLEOTIDE SEQUENCE [LARGE SCALE GENOMIC DNA]</scope>
    <source>
        <strain evidence="6 7">A1-XYC3</strain>
    </source>
</reference>
<evidence type="ECO:0000256" key="1">
    <source>
        <dbReference type="ARBA" id="ARBA00022491"/>
    </source>
</evidence>
<dbReference type="CDD" id="cd06267">
    <property type="entry name" value="PBP1_LacI_sugar_binding-like"/>
    <property type="match status" value="1"/>
</dbReference>
<evidence type="ECO:0000313" key="6">
    <source>
        <dbReference type="EMBL" id="MDW8801647.1"/>
    </source>
</evidence>
<protein>
    <submittedName>
        <fullName evidence="6">LacI family DNA-binding transcriptional regulator</fullName>
    </submittedName>
</protein>
<dbReference type="EMBL" id="JARUJP010000011">
    <property type="protein sequence ID" value="MDW8801647.1"/>
    <property type="molecule type" value="Genomic_DNA"/>
</dbReference>
<sequence>MKKVTMLDIAKQAGVSKATVSMVLNKRDESISDETKNKILNLAKELNYIPNSLARGLSTKKTRTIGIVLPDITNPFFSSIARAIEDSASSSGYNVIFCNTDNEMGKEQEYIKLLISKLVDGVIFATGGESCSSVNMLKHNSVPFVLVDRYIDGYEKEYGVYSLNQEGVMKGIDYLHSIGSRKIAFVKGNENLQISNERLKGYKKAMDKYCIYDKNLIFSGDFTIEGGINATKQILDHIGNIDAIFYSNDMMALGGMKVLLRNGLKIPEDVKIMGFDNIDICEIFEPELTTIAQPIYDMGKEACNLLIDIIDNKDIEKKQVYFKTSLVIRKTT</sequence>
<dbReference type="SUPFAM" id="SSF47413">
    <property type="entry name" value="lambda repressor-like DNA-binding domains"/>
    <property type="match status" value="1"/>
</dbReference>
<dbReference type="InterPro" id="IPR001761">
    <property type="entry name" value="Peripla_BP/Lac1_sug-bd_dom"/>
</dbReference>
<dbReference type="InterPro" id="IPR028082">
    <property type="entry name" value="Peripla_BP_I"/>
</dbReference>
<evidence type="ECO:0000256" key="2">
    <source>
        <dbReference type="ARBA" id="ARBA00023015"/>
    </source>
</evidence>
<dbReference type="SMART" id="SM00354">
    <property type="entry name" value="HTH_LACI"/>
    <property type="match status" value="1"/>
</dbReference>
<evidence type="ECO:0000256" key="4">
    <source>
        <dbReference type="ARBA" id="ARBA00023163"/>
    </source>
</evidence>
<gene>
    <name evidence="6" type="ORF">P8V03_10835</name>
</gene>
<dbReference type="RefSeq" id="WP_318798143.1">
    <property type="nucleotide sequence ID" value="NZ_JARUJP010000011.1"/>
</dbReference>
<dbReference type="PANTHER" id="PTHR30146">
    <property type="entry name" value="LACI-RELATED TRANSCRIPTIONAL REPRESSOR"/>
    <property type="match status" value="1"/>
</dbReference>
<dbReference type="PANTHER" id="PTHR30146:SF148">
    <property type="entry name" value="HTH-TYPE TRANSCRIPTIONAL REPRESSOR PURR-RELATED"/>
    <property type="match status" value="1"/>
</dbReference>
<evidence type="ECO:0000259" key="5">
    <source>
        <dbReference type="PROSITE" id="PS50932"/>
    </source>
</evidence>
<feature type="domain" description="HTH lacI-type" evidence="5">
    <location>
        <begin position="4"/>
        <end position="59"/>
    </location>
</feature>
<dbReference type="PRINTS" id="PR00036">
    <property type="entry name" value="HTHLACI"/>
</dbReference>
<keyword evidence="3 6" id="KW-0238">DNA-binding</keyword>
<keyword evidence="7" id="KW-1185">Reference proteome</keyword>
<name>A0ABU4JU25_9CLOT</name>
<evidence type="ECO:0000313" key="7">
    <source>
        <dbReference type="Proteomes" id="UP001281656"/>
    </source>
</evidence>
<dbReference type="PROSITE" id="PS00356">
    <property type="entry name" value="HTH_LACI_1"/>
    <property type="match status" value="1"/>
</dbReference>
<dbReference type="Pfam" id="PF00356">
    <property type="entry name" value="LacI"/>
    <property type="match status" value="1"/>
</dbReference>
<evidence type="ECO:0000256" key="3">
    <source>
        <dbReference type="ARBA" id="ARBA00023125"/>
    </source>
</evidence>
<dbReference type="SUPFAM" id="SSF53822">
    <property type="entry name" value="Periplasmic binding protein-like I"/>
    <property type="match status" value="1"/>
</dbReference>
<dbReference type="InterPro" id="IPR010982">
    <property type="entry name" value="Lambda_DNA-bd_dom_sf"/>
</dbReference>
<dbReference type="GO" id="GO:0003677">
    <property type="term" value="F:DNA binding"/>
    <property type="evidence" value="ECO:0007669"/>
    <property type="project" value="UniProtKB-KW"/>
</dbReference>
<dbReference type="CDD" id="cd01392">
    <property type="entry name" value="HTH_LacI"/>
    <property type="match status" value="1"/>
</dbReference>
<keyword evidence="2" id="KW-0805">Transcription regulation</keyword>
<dbReference type="Gene3D" id="1.10.260.40">
    <property type="entry name" value="lambda repressor-like DNA-binding domains"/>
    <property type="match status" value="1"/>
</dbReference>
<dbReference type="Gene3D" id="3.40.50.2300">
    <property type="match status" value="2"/>
</dbReference>
<dbReference type="Pfam" id="PF00532">
    <property type="entry name" value="Peripla_BP_1"/>
    <property type="match status" value="1"/>
</dbReference>
<dbReference type="Proteomes" id="UP001281656">
    <property type="component" value="Unassembled WGS sequence"/>
</dbReference>
<proteinExistence type="predicted"/>
<organism evidence="6 7">
    <name type="scientific">Clostridium tanneri</name>
    <dbReference type="NCBI Taxonomy" id="3037988"/>
    <lineage>
        <taxon>Bacteria</taxon>
        <taxon>Bacillati</taxon>
        <taxon>Bacillota</taxon>
        <taxon>Clostridia</taxon>
        <taxon>Eubacteriales</taxon>
        <taxon>Clostridiaceae</taxon>
        <taxon>Clostridium</taxon>
    </lineage>
</organism>
<comment type="caution">
    <text evidence="6">The sequence shown here is derived from an EMBL/GenBank/DDBJ whole genome shotgun (WGS) entry which is preliminary data.</text>
</comment>
<keyword evidence="1" id="KW-0678">Repressor</keyword>
<accession>A0ABU4JU25</accession>
<dbReference type="PROSITE" id="PS50932">
    <property type="entry name" value="HTH_LACI_2"/>
    <property type="match status" value="1"/>
</dbReference>